<name>A0ABY5GVL1_9GAMM</name>
<evidence type="ECO:0000313" key="3">
    <source>
        <dbReference type="Proteomes" id="UP001059950"/>
    </source>
</evidence>
<keyword evidence="3" id="KW-1185">Reference proteome</keyword>
<reference evidence="2" key="1">
    <citation type="submission" date="2021-04" db="EMBL/GenBank/DDBJ databases">
        <title>Oceanospirillales bacteria with DddD are important DMSP degraders in coastal seawater.</title>
        <authorList>
            <person name="Liu J."/>
        </authorList>
    </citation>
    <scope>NUCLEOTIDE SEQUENCE</scope>
    <source>
        <strain evidence="2">GY6</strain>
    </source>
</reference>
<accession>A0ABY5GVL1</accession>
<evidence type="ECO:0000256" key="1">
    <source>
        <dbReference type="SAM" id="SignalP"/>
    </source>
</evidence>
<feature type="chain" id="PRO_5045739775" evidence="1">
    <location>
        <begin position="21"/>
        <end position="159"/>
    </location>
</feature>
<feature type="signal peptide" evidence="1">
    <location>
        <begin position="1"/>
        <end position="20"/>
    </location>
</feature>
<dbReference type="InterPro" id="IPR007332">
    <property type="entry name" value="DUF411"/>
</dbReference>
<sequence>MRKLILIVAGLLGWSLNGYAADPVWLQGKTAQSYEITVYRSASCGCCKGWIDHLKAHHFTVKDIVANDVNAHKQRLGVPLKAASCHTAEVNGKVIEGHVPAQDIKRLLATNSDIRLLAVPGMPSGGPGMDTAGARKDAFTVYSMDSQKRISSFSHYEGY</sequence>
<keyword evidence="1" id="KW-0732">Signal</keyword>
<gene>
    <name evidence="2" type="ORF">KDX31_18790</name>
</gene>
<protein>
    <submittedName>
        <fullName evidence="2">DUF411 domain-containing protein</fullName>
    </submittedName>
</protein>
<dbReference type="SUPFAM" id="SSF52833">
    <property type="entry name" value="Thioredoxin-like"/>
    <property type="match status" value="1"/>
</dbReference>
<evidence type="ECO:0000313" key="2">
    <source>
        <dbReference type="EMBL" id="UTW03334.1"/>
    </source>
</evidence>
<dbReference type="EMBL" id="CP073344">
    <property type="protein sequence ID" value="UTW03334.1"/>
    <property type="molecule type" value="Genomic_DNA"/>
</dbReference>
<proteinExistence type="predicted"/>
<dbReference type="InterPro" id="IPR036249">
    <property type="entry name" value="Thioredoxin-like_sf"/>
</dbReference>
<organism evidence="2 3">
    <name type="scientific">Amphritea atlantica</name>
    <dbReference type="NCBI Taxonomy" id="355243"/>
    <lineage>
        <taxon>Bacteria</taxon>
        <taxon>Pseudomonadati</taxon>
        <taxon>Pseudomonadota</taxon>
        <taxon>Gammaproteobacteria</taxon>
        <taxon>Oceanospirillales</taxon>
        <taxon>Oceanospirillaceae</taxon>
        <taxon>Amphritea</taxon>
    </lineage>
</organism>
<dbReference type="Proteomes" id="UP001059950">
    <property type="component" value="Chromosome"/>
</dbReference>
<dbReference type="Pfam" id="PF04214">
    <property type="entry name" value="DUF411"/>
    <property type="match status" value="1"/>
</dbReference>